<dbReference type="Pfam" id="PF00122">
    <property type="entry name" value="E1-E2_ATPase"/>
    <property type="match status" value="1"/>
</dbReference>
<keyword evidence="16 23" id="KW-0472">Membrane</keyword>
<feature type="compositionally biased region" description="Basic and acidic residues" evidence="22">
    <location>
        <begin position="42"/>
        <end position="53"/>
    </location>
</feature>
<comment type="caution">
    <text evidence="25">The sequence shown here is derived from an EMBL/GenBank/DDBJ whole genome shotgun (WGS) entry which is preliminary data.</text>
</comment>
<dbReference type="SFLD" id="SFLDG00002">
    <property type="entry name" value="C1.7:_P-type_atpase_like"/>
    <property type="match status" value="1"/>
</dbReference>
<dbReference type="GO" id="GO:0006813">
    <property type="term" value="P:potassium ion transport"/>
    <property type="evidence" value="ECO:0007669"/>
    <property type="project" value="UniProtKB-KW"/>
</dbReference>
<keyword evidence="7" id="KW-0479">Metal-binding</keyword>
<comment type="catalytic activity">
    <reaction evidence="20">
        <text>K(+)(in) + ATP + H2O = K(+)(out) + ADP + phosphate + H(+)</text>
        <dbReference type="Rhea" id="RHEA:75815"/>
        <dbReference type="ChEBI" id="CHEBI:15377"/>
        <dbReference type="ChEBI" id="CHEBI:15378"/>
        <dbReference type="ChEBI" id="CHEBI:29103"/>
        <dbReference type="ChEBI" id="CHEBI:30616"/>
        <dbReference type="ChEBI" id="CHEBI:43474"/>
        <dbReference type="ChEBI" id="CHEBI:456216"/>
    </reaction>
</comment>
<feature type="transmembrane region" description="Helical" evidence="23">
    <location>
        <begin position="901"/>
        <end position="920"/>
    </location>
</feature>
<keyword evidence="17" id="KW-0739">Sodium transport</keyword>
<evidence type="ECO:0000256" key="17">
    <source>
        <dbReference type="ARBA" id="ARBA00023201"/>
    </source>
</evidence>
<evidence type="ECO:0000256" key="20">
    <source>
        <dbReference type="ARBA" id="ARBA00048599"/>
    </source>
</evidence>
<dbReference type="FunFam" id="3.40.50.1000:FF:000047">
    <property type="entry name" value="Sodium P-type ATPase"/>
    <property type="match status" value="1"/>
</dbReference>
<comment type="catalytic activity">
    <reaction evidence="21">
        <text>Na(+)(in) + ATP + H2O = Na(+)(out) + ADP + phosphate + H(+)</text>
        <dbReference type="Rhea" id="RHEA:14633"/>
        <dbReference type="ChEBI" id="CHEBI:15377"/>
        <dbReference type="ChEBI" id="CHEBI:15378"/>
        <dbReference type="ChEBI" id="CHEBI:29101"/>
        <dbReference type="ChEBI" id="CHEBI:30616"/>
        <dbReference type="ChEBI" id="CHEBI:43474"/>
        <dbReference type="ChEBI" id="CHEBI:456216"/>
        <dbReference type="EC" id="7.2.2.3"/>
    </reaction>
    <physiologicalReaction direction="left-to-right" evidence="21">
        <dbReference type="Rhea" id="RHEA:14634"/>
    </physiologicalReaction>
</comment>
<keyword evidence="26" id="KW-1185">Reference proteome</keyword>
<evidence type="ECO:0000256" key="5">
    <source>
        <dbReference type="ARBA" id="ARBA00022538"/>
    </source>
</evidence>
<dbReference type="FunFam" id="2.70.150.10:FF:000016">
    <property type="entry name" value="Calcium-transporting P-type ATPase putative"/>
    <property type="match status" value="1"/>
</dbReference>
<dbReference type="Gene3D" id="3.40.1110.10">
    <property type="entry name" value="Calcium-transporting ATPase, cytoplasmic domain N"/>
    <property type="match status" value="1"/>
</dbReference>
<dbReference type="SUPFAM" id="SSF81665">
    <property type="entry name" value="Calcium ATPase, transmembrane domain M"/>
    <property type="match status" value="1"/>
</dbReference>
<dbReference type="GeneID" id="83217888"/>
<feature type="transmembrane region" description="Helical" evidence="23">
    <location>
        <begin position="149"/>
        <end position="168"/>
    </location>
</feature>
<dbReference type="PANTHER" id="PTHR42861">
    <property type="entry name" value="CALCIUM-TRANSPORTING ATPASE"/>
    <property type="match status" value="1"/>
</dbReference>
<dbReference type="SMART" id="SM00831">
    <property type="entry name" value="Cation_ATPase_N"/>
    <property type="match status" value="1"/>
</dbReference>
<keyword evidence="4" id="KW-1003">Cell membrane</keyword>
<feature type="transmembrane region" description="Helical" evidence="23">
    <location>
        <begin position="311"/>
        <end position="333"/>
    </location>
</feature>
<feature type="transmembrane region" description="Helical" evidence="23">
    <location>
        <begin position="339"/>
        <end position="361"/>
    </location>
</feature>
<dbReference type="InterPro" id="IPR023214">
    <property type="entry name" value="HAD_sf"/>
</dbReference>
<sequence>MSEPQNTTISFADGGTNTLPTATTNEKKIQNNDSTLTLSTDTESKSGKTSIKDKINPFNRKKPVMRVEGPPYHTMDLDTVCSLLKSDLERGVDDDQVEARRAECGFNELQGSGGVNPIQLFIKQFVNLLVMILLIATIVSFVYRDWIEGGVICFIMFLNAFVGFMQEFKAEKTMESLRKMASPTSTVIRSGKEQSVPTRELVVGDVIILKSGDVVGADCRIIEASNMDVDEALLTGESVPVNKNPETLPNAEVSLGDRVNMSYSSTTLAKGRGKAMITAIGMETEIGRIAQRLMDSDDASKTPLQRSIDRLAMFLFVFAVIVVIVIFAISKFQLDDQDILYAITTAIAAVPEGLLAVLTLTQAFGVHAMAKANALVRRLVSLELLGSVTNICSDKTGTLTQSKMVMTRFWRPGAGFHSVSGLGFTTEGEATAEETNTPVEMTDAMKQFIHCAALCNMSDVQENEQVSGDPTEIALQVFAHKMKMGKPALNEKNWSMAAEYPFDSTIKRMSVLMRTPDGHHVAFGKGATERMLDRCGGILNADNEVEYMNVSDMQALILPQVEALARCGLRVLTLVYRPVKTDKDVVDQETFARDFIERDMIFLGLAGIYDPPREESKVAVERCHRAGITVHMLTGDHIATATAIAREVSILPADYGLDKDPEKDGLVMSAQKFDKLSEEQIDALPELPLVIGRCSPETKVKVIEALYRRRKISAMTGDGVNDSPSLKEADVGIAMGETGSDVAKQASDIILVDDNFSTIVHAIEEGRRVFANISRFCVHLITANVALAFLLIVGLAFRDSTGKAAFALSPLQILFANCLTTTPPALGLGLEPVNPLQMQVPPRKRSHGLFRASNLCDIFIYGVIVGGIGLCNFAVSMYAWGDNDFGIDCSKNYNETCSTVYRARGALFTSICCMLLMHSFTCRDLRNPQWLPSFFCGERRWYLAWVPKAFNQRQNWYLYYAFAFTIALLIITLYVPVLNEVVFKQHGIGWEWGMVAASCLVYTIIVEIYKFFKRMVVPY</sequence>
<keyword evidence="15" id="KW-0406">Ion transport</keyword>
<dbReference type="NCBIfam" id="TIGR01494">
    <property type="entry name" value="ATPase_P-type"/>
    <property type="match status" value="3"/>
</dbReference>
<dbReference type="GO" id="GO:0016887">
    <property type="term" value="F:ATP hydrolysis activity"/>
    <property type="evidence" value="ECO:0007669"/>
    <property type="project" value="InterPro"/>
</dbReference>
<evidence type="ECO:0000256" key="23">
    <source>
        <dbReference type="SAM" id="Phobius"/>
    </source>
</evidence>
<dbReference type="SUPFAM" id="SSF56784">
    <property type="entry name" value="HAD-like"/>
    <property type="match status" value="1"/>
</dbReference>
<dbReference type="Gene3D" id="1.20.1110.10">
    <property type="entry name" value="Calcium-transporting ATPase, transmembrane domain"/>
    <property type="match status" value="1"/>
</dbReference>
<dbReference type="InterPro" id="IPR008250">
    <property type="entry name" value="ATPase_P-typ_transduc_dom_A_sf"/>
</dbReference>
<dbReference type="Pfam" id="PF00690">
    <property type="entry name" value="Cation_ATPase_N"/>
    <property type="match status" value="1"/>
</dbReference>
<comment type="similarity">
    <text evidence="18">Belongs to the cation transport ATPase (P-type) (TC 3.A.3) family. Type IID subfamily.</text>
</comment>
<keyword evidence="8" id="KW-0547">Nucleotide-binding</keyword>
<dbReference type="PRINTS" id="PR00119">
    <property type="entry name" value="CATATPASE"/>
</dbReference>
<evidence type="ECO:0000256" key="18">
    <source>
        <dbReference type="ARBA" id="ARBA00035017"/>
    </source>
</evidence>
<feature type="region of interest" description="Disordered" evidence="22">
    <location>
        <begin position="1"/>
        <end position="53"/>
    </location>
</feature>
<evidence type="ECO:0000256" key="22">
    <source>
        <dbReference type="SAM" id="MobiDB-lite"/>
    </source>
</evidence>
<keyword evidence="6 23" id="KW-0812">Transmembrane</keyword>
<dbReference type="GO" id="GO:0005524">
    <property type="term" value="F:ATP binding"/>
    <property type="evidence" value="ECO:0007669"/>
    <property type="project" value="UniProtKB-KW"/>
</dbReference>
<dbReference type="GO" id="GO:0008554">
    <property type="term" value="F:P-type sodium transporter activity"/>
    <property type="evidence" value="ECO:0007669"/>
    <property type="project" value="UniProtKB-EC"/>
</dbReference>
<feature type="transmembrane region" description="Helical" evidence="23">
    <location>
        <begin position="989"/>
        <end position="1009"/>
    </location>
</feature>
<evidence type="ECO:0000256" key="7">
    <source>
        <dbReference type="ARBA" id="ARBA00022723"/>
    </source>
</evidence>
<dbReference type="NCBIfam" id="TIGR01523">
    <property type="entry name" value="ATPase-IID_K-Na"/>
    <property type="match status" value="1"/>
</dbReference>
<dbReference type="SFLD" id="SFLDS00003">
    <property type="entry name" value="Haloacid_Dehalogenase"/>
    <property type="match status" value="1"/>
</dbReference>
<feature type="transmembrane region" description="Helical" evidence="23">
    <location>
        <begin position="854"/>
        <end position="881"/>
    </location>
</feature>
<dbReference type="SUPFAM" id="SSF81660">
    <property type="entry name" value="Metal cation-transporting ATPase, ATP-binding domain N"/>
    <property type="match status" value="1"/>
</dbReference>
<dbReference type="FunFam" id="3.40.50.1000:FF:000001">
    <property type="entry name" value="Phospholipid-transporting ATPase IC"/>
    <property type="match status" value="1"/>
</dbReference>
<feature type="domain" description="Cation-transporting P-type ATPase N-terminal" evidence="24">
    <location>
        <begin position="71"/>
        <end position="145"/>
    </location>
</feature>
<keyword evidence="10" id="KW-0460">Magnesium</keyword>
<evidence type="ECO:0000256" key="16">
    <source>
        <dbReference type="ARBA" id="ARBA00023136"/>
    </source>
</evidence>
<dbReference type="Pfam" id="PF13246">
    <property type="entry name" value="Cation_ATPase"/>
    <property type="match status" value="1"/>
</dbReference>
<organism evidence="25 26">
    <name type="scientific">Lichtheimia ornata</name>
    <dbReference type="NCBI Taxonomy" id="688661"/>
    <lineage>
        <taxon>Eukaryota</taxon>
        <taxon>Fungi</taxon>
        <taxon>Fungi incertae sedis</taxon>
        <taxon>Mucoromycota</taxon>
        <taxon>Mucoromycotina</taxon>
        <taxon>Mucoromycetes</taxon>
        <taxon>Mucorales</taxon>
        <taxon>Lichtheimiaceae</taxon>
        <taxon>Lichtheimia</taxon>
    </lineage>
</organism>
<evidence type="ECO:0000256" key="3">
    <source>
        <dbReference type="ARBA" id="ARBA00022448"/>
    </source>
</evidence>
<feature type="compositionally biased region" description="Low complexity" evidence="22">
    <location>
        <begin position="31"/>
        <end position="41"/>
    </location>
</feature>
<dbReference type="InterPro" id="IPR004014">
    <property type="entry name" value="ATPase_P-typ_cation-transptr_N"/>
</dbReference>
<evidence type="ECO:0000313" key="26">
    <source>
        <dbReference type="Proteomes" id="UP001234581"/>
    </source>
</evidence>
<evidence type="ECO:0000256" key="21">
    <source>
        <dbReference type="ARBA" id="ARBA00049499"/>
    </source>
</evidence>
<evidence type="ECO:0000259" key="24">
    <source>
        <dbReference type="SMART" id="SM00831"/>
    </source>
</evidence>
<dbReference type="SFLD" id="SFLDF00027">
    <property type="entry name" value="p-type_atpase"/>
    <property type="match status" value="1"/>
</dbReference>
<evidence type="ECO:0000256" key="11">
    <source>
        <dbReference type="ARBA" id="ARBA00022958"/>
    </source>
</evidence>
<name>A0AAD7UVV9_9FUNG</name>
<reference evidence="25 26" key="1">
    <citation type="submission" date="2023-03" db="EMBL/GenBank/DDBJ databases">
        <title>Genome sequence of Lichtheimia ornata CBS 291.66.</title>
        <authorList>
            <person name="Mohabir J.T."/>
            <person name="Shea T.P."/>
            <person name="Kurbessoian T."/>
            <person name="Berby B."/>
            <person name="Fontaine J."/>
            <person name="Livny J."/>
            <person name="Gnirke A."/>
            <person name="Stajich J.E."/>
            <person name="Cuomo C.A."/>
        </authorList>
    </citation>
    <scope>NUCLEOTIDE SEQUENCE [LARGE SCALE GENOMIC DNA]</scope>
    <source>
        <strain evidence="25">CBS 291.66</strain>
    </source>
</reference>
<keyword evidence="11" id="KW-0630">Potassium</keyword>
<keyword evidence="9" id="KW-0067">ATP-binding</keyword>
<feature type="transmembrane region" description="Helical" evidence="23">
    <location>
        <begin position="776"/>
        <end position="797"/>
    </location>
</feature>
<keyword evidence="3" id="KW-0813">Transport</keyword>
<dbReference type="Gene3D" id="3.40.50.1000">
    <property type="entry name" value="HAD superfamily/HAD-like"/>
    <property type="match status" value="1"/>
</dbReference>
<dbReference type="InterPro" id="IPR023299">
    <property type="entry name" value="ATPase_P-typ_cyto_dom_N"/>
</dbReference>
<dbReference type="InterPro" id="IPR018303">
    <property type="entry name" value="ATPase_P-typ_P_site"/>
</dbReference>
<evidence type="ECO:0000256" key="4">
    <source>
        <dbReference type="ARBA" id="ARBA00022475"/>
    </source>
</evidence>
<dbReference type="GO" id="GO:0046872">
    <property type="term" value="F:metal ion binding"/>
    <property type="evidence" value="ECO:0007669"/>
    <property type="project" value="UniProtKB-KW"/>
</dbReference>
<comment type="cofactor">
    <cofactor evidence="1">
        <name>Mg(2+)</name>
        <dbReference type="ChEBI" id="CHEBI:18420"/>
    </cofactor>
</comment>
<dbReference type="Gene3D" id="2.70.150.10">
    <property type="entry name" value="Calcium-transporting ATPase, cytoplasmic transduction domain A"/>
    <property type="match status" value="1"/>
</dbReference>
<evidence type="ECO:0000256" key="1">
    <source>
        <dbReference type="ARBA" id="ARBA00001946"/>
    </source>
</evidence>
<feature type="transmembrane region" description="Helical" evidence="23">
    <location>
        <begin position="809"/>
        <end position="833"/>
    </location>
</feature>
<dbReference type="InterPro" id="IPR006414">
    <property type="entry name" value="P-type_ATPase_IID"/>
</dbReference>
<keyword evidence="5" id="KW-0633">Potassium transport</keyword>
<dbReference type="InterPro" id="IPR001757">
    <property type="entry name" value="P_typ_ATPase"/>
</dbReference>
<dbReference type="RefSeq" id="XP_058338718.1">
    <property type="nucleotide sequence ID" value="XM_058490464.1"/>
</dbReference>
<dbReference type="EC" id="7.2.2.3" evidence="19"/>
<proteinExistence type="inferred from homology"/>
<evidence type="ECO:0000256" key="10">
    <source>
        <dbReference type="ARBA" id="ARBA00022842"/>
    </source>
</evidence>
<dbReference type="SUPFAM" id="SSF81653">
    <property type="entry name" value="Calcium ATPase, transduction domain A"/>
    <property type="match status" value="1"/>
</dbReference>
<evidence type="ECO:0000256" key="12">
    <source>
        <dbReference type="ARBA" id="ARBA00022967"/>
    </source>
</evidence>
<evidence type="ECO:0000256" key="9">
    <source>
        <dbReference type="ARBA" id="ARBA00022840"/>
    </source>
</evidence>
<dbReference type="InterPro" id="IPR023298">
    <property type="entry name" value="ATPase_P-typ_TM_dom_sf"/>
</dbReference>
<evidence type="ECO:0000256" key="13">
    <source>
        <dbReference type="ARBA" id="ARBA00022989"/>
    </source>
</evidence>
<accession>A0AAD7UVV9</accession>
<evidence type="ECO:0000256" key="14">
    <source>
        <dbReference type="ARBA" id="ARBA00023053"/>
    </source>
</evidence>
<dbReference type="InterPro" id="IPR044492">
    <property type="entry name" value="P_typ_ATPase_HD_dom"/>
</dbReference>
<dbReference type="Pfam" id="PF00689">
    <property type="entry name" value="Cation_ATPase_C"/>
    <property type="match status" value="1"/>
</dbReference>
<feature type="compositionally biased region" description="Polar residues" evidence="22">
    <location>
        <begin position="1"/>
        <end position="24"/>
    </location>
</feature>
<evidence type="ECO:0000256" key="19">
    <source>
        <dbReference type="ARBA" id="ARBA00035029"/>
    </source>
</evidence>
<dbReference type="EMBL" id="JARTCD010000071">
    <property type="protein sequence ID" value="KAJ8653804.1"/>
    <property type="molecule type" value="Genomic_DNA"/>
</dbReference>
<dbReference type="Proteomes" id="UP001234581">
    <property type="component" value="Unassembled WGS sequence"/>
</dbReference>
<keyword evidence="13 23" id="KW-1133">Transmembrane helix</keyword>
<protein>
    <recommendedName>
        <fullName evidence="19">P-type Na(+) transporter</fullName>
        <ecNumber evidence="19">7.2.2.3</ecNumber>
    </recommendedName>
</protein>
<evidence type="ECO:0000256" key="2">
    <source>
        <dbReference type="ARBA" id="ARBA00004651"/>
    </source>
</evidence>
<comment type="subcellular location">
    <subcellularLocation>
        <location evidence="2">Cell membrane</location>
        <topology evidence="2">Multi-pass membrane protein</topology>
    </subcellularLocation>
</comment>
<evidence type="ECO:0000256" key="6">
    <source>
        <dbReference type="ARBA" id="ARBA00022692"/>
    </source>
</evidence>
<dbReference type="InterPro" id="IPR059000">
    <property type="entry name" value="ATPase_P-type_domA"/>
</dbReference>
<gene>
    <name evidence="25" type="ORF">O0I10_010485</name>
</gene>
<keyword evidence="12" id="KW-1278">Translocase</keyword>
<evidence type="ECO:0000256" key="8">
    <source>
        <dbReference type="ARBA" id="ARBA00022741"/>
    </source>
</evidence>
<dbReference type="AlphaFoldDB" id="A0AAD7UVV9"/>
<evidence type="ECO:0000256" key="15">
    <source>
        <dbReference type="ARBA" id="ARBA00023065"/>
    </source>
</evidence>
<keyword evidence="14" id="KW-0915">Sodium</keyword>
<evidence type="ECO:0000313" key="25">
    <source>
        <dbReference type="EMBL" id="KAJ8653804.1"/>
    </source>
</evidence>
<dbReference type="PROSITE" id="PS00154">
    <property type="entry name" value="ATPASE_E1_E2"/>
    <property type="match status" value="1"/>
</dbReference>
<dbReference type="GO" id="GO:0005886">
    <property type="term" value="C:plasma membrane"/>
    <property type="evidence" value="ECO:0007669"/>
    <property type="project" value="UniProtKB-SubCell"/>
</dbReference>
<feature type="transmembrane region" description="Helical" evidence="23">
    <location>
        <begin position="957"/>
        <end position="977"/>
    </location>
</feature>
<dbReference type="InterPro" id="IPR006068">
    <property type="entry name" value="ATPase_P-typ_cation-transptr_C"/>
</dbReference>
<feature type="transmembrane region" description="Helical" evidence="23">
    <location>
        <begin position="125"/>
        <end position="143"/>
    </location>
</feature>
<dbReference type="InterPro" id="IPR036412">
    <property type="entry name" value="HAD-like_sf"/>
</dbReference>